<dbReference type="GO" id="GO:0003743">
    <property type="term" value="F:translation initiation factor activity"/>
    <property type="evidence" value="ECO:0007669"/>
    <property type="project" value="InterPro"/>
</dbReference>
<dbReference type="PROSITE" id="PS51192">
    <property type="entry name" value="HELICASE_ATP_BIND_1"/>
    <property type="match status" value="1"/>
</dbReference>
<keyword evidence="5 11" id="KW-0347">Helicase</keyword>
<dbReference type="Pfam" id="PF00271">
    <property type="entry name" value="Helicase_C"/>
    <property type="match status" value="1"/>
</dbReference>
<name>A0AAD4D9M7_9FUNG</name>
<dbReference type="PANTHER" id="PTHR18934">
    <property type="entry name" value="ATP-DEPENDENT RNA HELICASE"/>
    <property type="match status" value="1"/>
</dbReference>
<dbReference type="AlphaFoldDB" id="A0AAD4D9M7"/>
<feature type="domain" description="Helicase ATP-binding" evidence="9">
    <location>
        <begin position="242"/>
        <end position="410"/>
    </location>
</feature>
<reference evidence="11" key="1">
    <citation type="journal article" date="2020" name="Fungal Divers.">
        <title>Resolving the Mortierellaceae phylogeny through synthesis of multi-gene phylogenetics and phylogenomics.</title>
        <authorList>
            <person name="Vandepol N."/>
            <person name="Liber J."/>
            <person name="Desiro A."/>
            <person name="Na H."/>
            <person name="Kennedy M."/>
            <person name="Barry K."/>
            <person name="Grigoriev I.V."/>
            <person name="Miller A.N."/>
            <person name="O'Donnell K."/>
            <person name="Stajich J.E."/>
            <person name="Bonito G."/>
        </authorList>
    </citation>
    <scope>NUCLEOTIDE SEQUENCE</scope>
    <source>
        <strain evidence="11">NRRL 28262</strain>
    </source>
</reference>
<feature type="compositionally biased region" description="Basic and acidic residues" evidence="8">
    <location>
        <begin position="1044"/>
        <end position="1056"/>
    </location>
</feature>
<dbReference type="GO" id="GO:0016787">
    <property type="term" value="F:hydrolase activity"/>
    <property type="evidence" value="ECO:0007669"/>
    <property type="project" value="UniProtKB-KW"/>
</dbReference>
<dbReference type="InterPro" id="IPR007502">
    <property type="entry name" value="Helicase-assoc_dom"/>
</dbReference>
<evidence type="ECO:0000256" key="6">
    <source>
        <dbReference type="ARBA" id="ARBA00022840"/>
    </source>
</evidence>
<dbReference type="PROSITE" id="PS51194">
    <property type="entry name" value="HELICASE_CTER"/>
    <property type="match status" value="1"/>
</dbReference>
<dbReference type="FunFam" id="3.40.50.300:FF:000578">
    <property type="entry name" value="probable ATP-dependent RNA helicase DHX35"/>
    <property type="match status" value="1"/>
</dbReference>
<evidence type="ECO:0000256" key="4">
    <source>
        <dbReference type="ARBA" id="ARBA00022801"/>
    </source>
</evidence>
<comment type="similarity">
    <text evidence="1">Belongs to the DEAD box helicase family. DEAH subfamily.</text>
</comment>
<dbReference type="InterPro" id="IPR011545">
    <property type="entry name" value="DEAD/DEAH_box_helicase_dom"/>
</dbReference>
<dbReference type="CDD" id="cd18791">
    <property type="entry name" value="SF2_C_RHA"/>
    <property type="match status" value="1"/>
</dbReference>
<proteinExistence type="inferred from homology"/>
<dbReference type="Pfam" id="PF21010">
    <property type="entry name" value="HA2_C"/>
    <property type="match status" value="1"/>
</dbReference>
<keyword evidence="4" id="KW-0378">Hydrolase</keyword>
<evidence type="ECO:0000259" key="9">
    <source>
        <dbReference type="PROSITE" id="PS51192"/>
    </source>
</evidence>
<dbReference type="SUPFAM" id="SSF55418">
    <property type="entry name" value="eIF4e-like"/>
    <property type="match status" value="1"/>
</dbReference>
<evidence type="ECO:0000256" key="3">
    <source>
        <dbReference type="ARBA" id="ARBA00022741"/>
    </source>
</evidence>
<keyword evidence="12" id="KW-1185">Reference proteome</keyword>
<evidence type="ECO:0000256" key="7">
    <source>
        <dbReference type="ARBA" id="ARBA00047984"/>
    </source>
</evidence>
<feature type="compositionally biased region" description="Basic and acidic residues" evidence="8">
    <location>
        <begin position="784"/>
        <end position="845"/>
    </location>
</feature>
<dbReference type="FunFam" id="3.40.50.300:FF:000145">
    <property type="entry name" value="probable ATP-dependent RNA helicase DHX40"/>
    <property type="match status" value="1"/>
</dbReference>
<organism evidence="11 12">
    <name type="scientific">Linnemannia exigua</name>
    <dbReference type="NCBI Taxonomy" id="604196"/>
    <lineage>
        <taxon>Eukaryota</taxon>
        <taxon>Fungi</taxon>
        <taxon>Fungi incertae sedis</taxon>
        <taxon>Mucoromycota</taxon>
        <taxon>Mortierellomycotina</taxon>
        <taxon>Mortierellomycetes</taxon>
        <taxon>Mortierellales</taxon>
        <taxon>Mortierellaceae</taxon>
        <taxon>Linnemannia</taxon>
    </lineage>
</organism>
<dbReference type="GO" id="GO:0005524">
    <property type="term" value="F:ATP binding"/>
    <property type="evidence" value="ECO:0007669"/>
    <property type="project" value="UniProtKB-KW"/>
</dbReference>
<protein>
    <recommendedName>
        <fullName evidence="2">RNA helicase</fullName>
        <ecNumber evidence="2">3.6.4.13</ecNumber>
    </recommendedName>
</protein>
<comment type="caution">
    <text evidence="11">The sequence shown here is derived from an EMBL/GenBank/DDBJ whole genome shotgun (WGS) entry which is preliminary data.</text>
</comment>
<dbReference type="Gene3D" id="3.30.760.10">
    <property type="entry name" value="RNA Cap, Translation Initiation Factor Eif4e"/>
    <property type="match status" value="1"/>
</dbReference>
<dbReference type="InterPro" id="IPR001650">
    <property type="entry name" value="Helicase_C-like"/>
</dbReference>
<evidence type="ECO:0000256" key="8">
    <source>
        <dbReference type="SAM" id="MobiDB-lite"/>
    </source>
</evidence>
<dbReference type="GO" id="GO:0000390">
    <property type="term" value="P:spliceosomal complex disassembly"/>
    <property type="evidence" value="ECO:0007669"/>
    <property type="project" value="TreeGrafter"/>
</dbReference>
<keyword evidence="6" id="KW-0067">ATP-binding</keyword>
<sequence length="1056" mass="118889">MVRSASPSFRQPKQYSQPQQSTLFETKLGSSGVTSTQAPTGATATISSNVINTKIPLKRKWTFWHDRFVANATSASYNENLKTVAEADTVQSFWSVYNNTAGPEKLGLRCSLHFMHKGVKPLWEDPQNEHGGAWNFRIAKASTPIVWRELLMALVGEQFEDTIAPGDEIFGLSVSARWNSDIFQIWNMNSSLKENSAVMEKVTLILANVESLKDVEIQSPFYKAHKDHDHFNNIYDHRDGLMDAIRDNEILVIIGETGSGKTTQLPRYIIEEFRGMRVGVTQPRRIAAISVAKRVAEEYDCKIGDTVGYTIRFDDTTSSRTRLKYMTDGVLLREATMDPLLEKYDLLIIDEAHERTVDTDVLFGKYFQWIRLLKRTKAKRRDLKLLIMSATLNVTKFSDFFNECPIYTIPGRTYPVEILHSRDTAKMGALKSTYVSKSVETVMHILNKEVWPGEVGDILVFLTGQHEIEKACQDLKKAVQDSSTSGGGDAGGGDHSRSSVKLDQLQILPLYASLELLDQNTIFGPTPRNMRKIIFATNIAQTSVTIPNIRFVVDSGFVKQKMYDPSTGMDALLVVPISQAAATQRSGRAGRTRAGICFRLYSRENFETEMDKETVPEILRTGLTGTVLSLKRLGILDINGFEFLDRPGQEELQAALRELYLVGGIDQFGQMMDVGHGMIAYPVNPLLARALVEAEKIGCLDKVITIVAMLSVEEPFYLPRQEEEQDAAREAHAKYYHQSGDHVTLLNVYEAWRDADYSKDWCHKNYFNIRQLRMAKNIRSQLKDIVDRNSQNDRDRNGRPSSGSRKDDGRREEGKEKDSRRQNPDRISDRRRGDDIKSKRSREEMSSSSLTTSSSSSSSRSILEAFSQGYGIHLSKKHQHRPMFYHYLASTSSPSAGTGTSSTLLALHVSPLSALYLDEERSMTKHGRRVARDLEWVVYHEVVYHVKAVMRYVSKVDLRWVQETMDRAKIFDQGQVWLNNERSDMPSAKDSKISSSLNASGGGQGKDEDGEGRANSSKTTVAEGGGGESDEQAKKKARLATLEAARKRALERRQNQ</sequence>
<keyword evidence="3" id="KW-0547">Nucleotide-binding</keyword>
<dbReference type="SMART" id="SM00487">
    <property type="entry name" value="DEXDc"/>
    <property type="match status" value="1"/>
</dbReference>
<dbReference type="PANTHER" id="PTHR18934:SF85">
    <property type="entry name" value="ATP-DEPENDENT RNA HELICASE DHX8"/>
    <property type="match status" value="1"/>
</dbReference>
<feature type="region of interest" description="Disordered" evidence="8">
    <location>
        <begin position="1"/>
        <end position="20"/>
    </location>
</feature>
<evidence type="ECO:0000313" key="12">
    <source>
        <dbReference type="Proteomes" id="UP001194580"/>
    </source>
</evidence>
<dbReference type="EMBL" id="JAAAIL010000893">
    <property type="protein sequence ID" value="KAG0272609.1"/>
    <property type="molecule type" value="Genomic_DNA"/>
</dbReference>
<dbReference type="InterPro" id="IPR027417">
    <property type="entry name" value="P-loop_NTPase"/>
</dbReference>
<dbReference type="Pfam" id="PF01652">
    <property type="entry name" value="IF4E"/>
    <property type="match status" value="1"/>
</dbReference>
<feature type="region of interest" description="Disordered" evidence="8">
    <location>
        <begin position="784"/>
        <end position="858"/>
    </location>
</feature>
<dbReference type="InterPro" id="IPR023398">
    <property type="entry name" value="TIF_eIF4e-like"/>
</dbReference>
<evidence type="ECO:0000256" key="1">
    <source>
        <dbReference type="ARBA" id="ARBA00008792"/>
    </source>
</evidence>
<evidence type="ECO:0000256" key="2">
    <source>
        <dbReference type="ARBA" id="ARBA00012552"/>
    </source>
</evidence>
<feature type="region of interest" description="Disordered" evidence="8">
    <location>
        <begin position="982"/>
        <end position="1056"/>
    </location>
</feature>
<dbReference type="GO" id="GO:0003723">
    <property type="term" value="F:RNA binding"/>
    <property type="evidence" value="ECO:0007669"/>
    <property type="project" value="InterPro"/>
</dbReference>
<feature type="domain" description="Helicase C-terminal" evidence="10">
    <location>
        <begin position="438"/>
        <end position="634"/>
    </location>
</feature>
<dbReference type="Pfam" id="PF00270">
    <property type="entry name" value="DEAD"/>
    <property type="match status" value="1"/>
</dbReference>
<comment type="catalytic activity">
    <reaction evidence="7">
        <text>ATP + H2O = ADP + phosphate + H(+)</text>
        <dbReference type="Rhea" id="RHEA:13065"/>
        <dbReference type="ChEBI" id="CHEBI:15377"/>
        <dbReference type="ChEBI" id="CHEBI:15378"/>
        <dbReference type="ChEBI" id="CHEBI:30616"/>
        <dbReference type="ChEBI" id="CHEBI:43474"/>
        <dbReference type="ChEBI" id="CHEBI:456216"/>
        <dbReference type="EC" id="3.6.4.13"/>
    </reaction>
</comment>
<dbReference type="Gene3D" id="3.40.50.300">
    <property type="entry name" value="P-loop containing nucleotide triphosphate hydrolases"/>
    <property type="match status" value="2"/>
</dbReference>
<dbReference type="SUPFAM" id="SSF52540">
    <property type="entry name" value="P-loop containing nucleoside triphosphate hydrolases"/>
    <property type="match status" value="1"/>
</dbReference>
<dbReference type="GO" id="GO:0071013">
    <property type="term" value="C:catalytic step 2 spliceosome"/>
    <property type="evidence" value="ECO:0007669"/>
    <property type="project" value="TreeGrafter"/>
</dbReference>
<dbReference type="SMART" id="SM00847">
    <property type="entry name" value="HA2"/>
    <property type="match status" value="1"/>
</dbReference>
<evidence type="ECO:0000313" key="11">
    <source>
        <dbReference type="EMBL" id="KAG0272609.1"/>
    </source>
</evidence>
<evidence type="ECO:0000259" key="10">
    <source>
        <dbReference type="PROSITE" id="PS51194"/>
    </source>
</evidence>
<dbReference type="EC" id="3.6.4.13" evidence="2"/>
<accession>A0AAD4D9M7</accession>
<gene>
    <name evidence="11" type="primary">PRP22_3</name>
    <name evidence="11" type="ORF">BGZ95_011614</name>
</gene>
<evidence type="ECO:0000256" key="5">
    <source>
        <dbReference type="ARBA" id="ARBA00022806"/>
    </source>
</evidence>
<dbReference type="SMART" id="SM00490">
    <property type="entry name" value="HELICc"/>
    <property type="match status" value="1"/>
</dbReference>
<dbReference type="InterPro" id="IPR014001">
    <property type="entry name" value="Helicase_ATP-bd"/>
</dbReference>
<dbReference type="Proteomes" id="UP001194580">
    <property type="component" value="Unassembled WGS sequence"/>
</dbReference>
<feature type="compositionally biased region" description="Low complexity" evidence="8">
    <location>
        <begin position="846"/>
        <end position="858"/>
    </location>
</feature>
<dbReference type="Gene3D" id="1.20.120.1080">
    <property type="match status" value="1"/>
</dbReference>
<dbReference type="InterPro" id="IPR001040">
    <property type="entry name" value="TIF_eIF_4E"/>
</dbReference>
<dbReference type="CDD" id="cd17917">
    <property type="entry name" value="DEXHc_RHA-like"/>
    <property type="match status" value="1"/>
</dbReference>
<feature type="compositionally biased region" description="Basic and acidic residues" evidence="8">
    <location>
        <begin position="982"/>
        <end position="992"/>
    </location>
</feature>
<dbReference type="GO" id="GO:0003724">
    <property type="term" value="F:RNA helicase activity"/>
    <property type="evidence" value="ECO:0007669"/>
    <property type="project" value="UniProtKB-EC"/>
</dbReference>